<dbReference type="SUPFAM" id="SSF55874">
    <property type="entry name" value="ATPase domain of HSP90 chaperone/DNA topoisomerase II/histidine kinase"/>
    <property type="match status" value="1"/>
</dbReference>
<dbReference type="InterPro" id="IPR036890">
    <property type="entry name" value="HATPase_C_sf"/>
</dbReference>
<dbReference type="Pfam" id="PF13589">
    <property type="entry name" value="HATPase_c_3"/>
    <property type="match status" value="1"/>
</dbReference>
<name>A0A1T1GSB5_9GAMM</name>
<accession>A0A1T1GSB5</accession>
<evidence type="ECO:0000313" key="2">
    <source>
        <dbReference type="Proteomes" id="UP000191160"/>
    </source>
</evidence>
<dbReference type="RefSeq" id="WP_078191075.1">
    <property type="nucleotide sequence ID" value="NZ_JAMCOZ010000001.1"/>
</dbReference>
<sequence length="663" mass="76698">MSKFQGKAQITDEGIKKHFKSTEPYKAIFEYVWNGFDAKASNVHINIIRNDFGGLATISIIDDGDGIDLENRCNSFEKFNESHKKHDDDLHGSHGRGRLAFHRLAKDAIWFTKWNNQNAKICISDDAISHYVGDFIDESSQCENLKRLKSGTCVILNSIYPKIAFPSDQVFIENLQKEFSWFLIINPQKKLFLEDKEIPILDHETVGREVEIDDIEFKITAIRWHDKLSHEKSCNYLLDVNNKIIFKELSKANNKIDFHTSCYAQSEWNDTYNKDELEIDPQAESQQKILKKVTSEMSLLLKEIYEEYLREYVDAKIEDYDKQGYFPSYDGYDHSYALWRKENTKEAFKSIYLADPKVFSKLALKPLKIIIRMLDKLLVSKENDAIFDVLNDVLDLNDLQVDLLAKQLKSTTLESIISTIETLQKRELAISKLKELMDNHYKIVLETPDLQKIIEANTWLFGPQYEILGAEEDSFSKIARNLRTEIPGIDNVGIDDLESDDQTEIDIEGLNRQVDLFLARKKYTFDASGKPIYKCIIVEIKKPSLALNKKHLTQLNDYAEIISKHPSFNSGKLIFELILIGRKISKDDFYIKSQLENNKSKGELGLVLHTEKIKCYVKDWYTIFDEFDLSNKFLLDNLKSQYEDLSEESKVSLVGDLQGQKAS</sequence>
<gene>
    <name evidence="1" type="ORF">B1202_13190</name>
</gene>
<dbReference type="Proteomes" id="UP000191160">
    <property type="component" value="Unassembled WGS sequence"/>
</dbReference>
<dbReference type="AlphaFoldDB" id="A0A1T1GSB5"/>
<evidence type="ECO:0000313" key="1">
    <source>
        <dbReference type="EMBL" id="OOV80483.1"/>
    </source>
</evidence>
<protein>
    <submittedName>
        <fullName evidence="1">DNA mismatch repair protein</fullName>
    </submittedName>
</protein>
<proteinExistence type="predicted"/>
<organism evidence="1 2">
    <name type="scientific">Acinetobacter amyesii</name>
    <dbReference type="NCBI Taxonomy" id="2942470"/>
    <lineage>
        <taxon>Bacteria</taxon>
        <taxon>Pseudomonadati</taxon>
        <taxon>Pseudomonadota</taxon>
        <taxon>Gammaproteobacteria</taxon>
        <taxon>Moraxellales</taxon>
        <taxon>Moraxellaceae</taxon>
        <taxon>Acinetobacter</taxon>
    </lineage>
</organism>
<keyword evidence="2" id="KW-1185">Reference proteome</keyword>
<dbReference type="Gene3D" id="3.30.565.10">
    <property type="entry name" value="Histidine kinase-like ATPase, C-terminal domain"/>
    <property type="match status" value="1"/>
</dbReference>
<comment type="caution">
    <text evidence="1">The sequence shown here is derived from an EMBL/GenBank/DDBJ whole genome shotgun (WGS) entry which is preliminary data.</text>
</comment>
<reference evidence="1 2" key="1">
    <citation type="submission" date="2017-02" db="EMBL/GenBank/DDBJ databases">
        <title>Acinetobacter sp. ANC 4945, whole genome shotgun sequencing project.</title>
        <authorList>
            <person name="Radolfova-Krizova L."/>
            <person name="Al Atrouni A."/>
            <person name="Nemec A."/>
        </authorList>
    </citation>
    <scope>NUCLEOTIDE SEQUENCE [LARGE SCALE GENOMIC DNA]</scope>
    <source>
        <strain evidence="1 2">ANC 4945</strain>
    </source>
</reference>
<dbReference type="EMBL" id="MVKX01000009">
    <property type="protein sequence ID" value="OOV80483.1"/>
    <property type="molecule type" value="Genomic_DNA"/>
</dbReference>